<keyword evidence="1" id="KW-0418">Kinase</keyword>
<keyword evidence="1" id="KW-0808">Transferase</keyword>
<gene>
    <name evidence="1" type="ORF">LCPAC201_02390</name>
</gene>
<organism evidence="1">
    <name type="scientific">Pithovirus LCPAC201</name>
    <dbReference type="NCBI Taxonomy" id="2506591"/>
    <lineage>
        <taxon>Viruses</taxon>
        <taxon>Pithoviruses</taxon>
    </lineage>
</organism>
<dbReference type="EMBL" id="MK500503">
    <property type="protein sequence ID" value="QBK90938.1"/>
    <property type="molecule type" value="Genomic_DNA"/>
</dbReference>
<accession>A0A481Z4X9</accession>
<name>A0A481Z4X9_9VIRU</name>
<protein>
    <submittedName>
        <fullName evidence="1">Protein kinase</fullName>
    </submittedName>
</protein>
<sequence length="484" mass="56481">MIKPSTVKVIPCRIEKRGTPCGQSEPQVDRALAKIDHIRSQTISNLIKNPEVFILGLWDLLLSNDRSCKFRMGNNNPTLKERLEGKIHPLTSNRYFKCDGCRLLESIVPHKMDVKDKFFSPEYGKSKSFRYSILRVKDVFAKISQTNQQDNIIGQIVSLNRLAQTCQPHLSILARAKYYSLDSFSNRLLISWYLEKVLDKNKMPHLRKIYYGFICGNDGYFLMEENNYLKFSELDKINRKTILSILYQLFALFHRLRNYDLSFHIIDQNTFLVENSPCHYEYDGVKISSEITLKINDLSGAGVTVSALDNSNQIIRIYKSSTRPEKRFENKFFKSIDWGKHYELSQSPGMIPKSWVSYKVSEKGLEQEQRTAFLYANRMGVPLYQSSFDIYRLILLLSSNPQFYKIMIEDSQLSKIWSSFWISSEYDWVQERIKSHQICLSRNDESLDECPLATILTKLTLRCDIVEHVWSLLKNISNNENQLN</sequence>
<dbReference type="GO" id="GO:0016301">
    <property type="term" value="F:kinase activity"/>
    <property type="evidence" value="ECO:0007669"/>
    <property type="project" value="UniProtKB-KW"/>
</dbReference>
<reference evidence="1" key="1">
    <citation type="journal article" date="2019" name="MBio">
        <title>Virus Genomes from Deep Sea Sediments Expand the Ocean Megavirome and Support Independent Origins of Viral Gigantism.</title>
        <authorList>
            <person name="Backstrom D."/>
            <person name="Yutin N."/>
            <person name="Jorgensen S.L."/>
            <person name="Dharamshi J."/>
            <person name="Homa F."/>
            <person name="Zaremba-Niedwiedzka K."/>
            <person name="Spang A."/>
            <person name="Wolf Y.I."/>
            <person name="Koonin E.V."/>
            <person name="Ettema T.J."/>
        </authorList>
    </citation>
    <scope>NUCLEOTIDE SEQUENCE</scope>
</reference>
<evidence type="ECO:0000313" key="1">
    <source>
        <dbReference type="EMBL" id="QBK90938.1"/>
    </source>
</evidence>
<proteinExistence type="predicted"/>